<dbReference type="WBParaSite" id="MCU_009220-RB">
    <property type="protein sequence ID" value="MCU_009220-RB"/>
    <property type="gene ID" value="MCU_009220"/>
</dbReference>
<name>A0A5K3FQR4_MESCO</name>
<organism evidence="2">
    <name type="scientific">Mesocestoides corti</name>
    <name type="common">Flatworm</name>
    <dbReference type="NCBI Taxonomy" id="53468"/>
    <lineage>
        <taxon>Eukaryota</taxon>
        <taxon>Metazoa</taxon>
        <taxon>Spiralia</taxon>
        <taxon>Lophotrochozoa</taxon>
        <taxon>Platyhelminthes</taxon>
        <taxon>Cestoda</taxon>
        <taxon>Eucestoda</taxon>
        <taxon>Cyclophyllidea</taxon>
        <taxon>Mesocestoididae</taxon>
        <taxon>Mesocestoides</taxon>
    </lineage>
</organism>
<evidence type="ECO:0000256" key="1">
    <source>
        <dbReference type="SAM" id="MobiDB-lite"/>
    </source>
</evidence>
<feature type="compositionally biased region" description="Polar residues" evidence="1">
    <location>
        <begin position="15"/>
        <end position="25"/>
    </location>
</feature>
<sequence>MPRHVATDLGFRRIGSSNDPSSNSVGGIGSLNLPQWTADEQADRHFWYDTSASGEACHVGDFECLVRRLHFLILHWDELNYRIPALI</sequence>
<proteinExistence type="predicted"/>
<reference evidence="2" key="1">
    <citation type="submission" date="2019-11" db="UniProtKB">
        <authorList>
            <consortium name="WormBaseParasite"/>
        </authorList>
    </citation>
    <scope>IDENTIFICATION</scope>
</reference>
<dbReference type="AlphaFoldDB" id="A0A5K3FQR4"/>
<evidence type="ECO:0000313" key="2">
    <source>
        <dbReference type="WBParaSite" id="MCU_009220-RB"/>
    </source>
</evidence>
<accession>A0A5K3FQR4</accession>
<feature type="region of interest" description="Disordered" evidence="1">
    <location>
        <begin position="1"/>
        <end position="27"/>
    </location>
</feature>
<protein>
    <submittedName>
        <fullName evidence="2">Glycoside hydrolase</fullName>
    </submittedName>
</protein>